<accession>A0A0F8ZUW1</accession>
<dbReference type="Pfam" id="PF13683">
    <property type="entry name" value="rve_3"/>
    <property type="match status" value="1"/>
</dbReference>
<dbReference type="GO" id="GO:0015074">
    <property type="term" value="P:DNA integration"/>
    <property type="evidence" value="ECO:0007669"/>
    <property type="project" value="InterPro"/>
</dbReference>
<dbReference type="EMBL" id="LAZR01045947">
    <property type="protein sequence ID" value="KKK97673.1"/>
    <property type="molecule type" value="Genomic_DNA"/>
</dbReference>
<sequence length="72" mass="8292">MSVAWPLSLPMNEHWFLNLDDAREKIKAWRRDYNEQRPYSSLGNMSPVEFARLGHRFPGSVAPRPPAVAQAK</sequence>
<feature type="domain" description="Integrase catalytic" evidence="1">
    <location>
        <begin position="11"/>
        <end position="47"/>
    </location>
</feature>
<dbReference type="InterPro" id="IPR012337">
    <property type="entry name" value="RNaseH-like_sf"/>
</dbReference>
<name>A0A0F8ZUW1_9ZZZZ</name>
<comment type="caution">
    <text evidence="2">The sequence shown here is derived from an EMBL/GenBank/DDBJ whole genome shotgun (WGS) entry which is preliminary data.</text>
</comment>
<dbReference type="AlphaFoldDB" id="A0A0F8ZUW1"/>
<organism evidence="2">
    <name type="scientific">marine sediment metagenome</name>
    <dbReference type="NCBI Taxonomy" id="412755"/>
    <lineage>
        <taxon>unclassified sequences</taxon>
        <taxon>metagenomes</taxon>
        <taxon>ecological metagenomes</taxon>
    </lineage>
</organism>
<dbReference type="PANTHER" id="PTHR47515">
    <property type="entry name" value="LOW CALCIUM RESPONSE LOCUS PROTEIN T"/>
    <property type="match status" value="1"/>
</dbReference>
<evidence type="ECO:0000313" key="2">
    <source>
        <dbReference type="EMBL" id="KKK97673.1"/>
    </source>
</evidence>
<reference evidence="2" key="1">
    <citation type="journal article" date="2015" name="Nature">
        <title>Complex archaea that bridge the gap between prokaryotes and eukaryotes.</title>
        <authorList>
            <person name="Spang A."/>
            <person name="Saw J.H."/>
            <person name="Jorgensen S.L."/>
            <person name="Zaremba-Niedzwiedzka K."/>
            <person name="Martijn J."/>
            <person name="Lind A.E."/>
            <person name="van Eijk R."/>
            <person name="Schleper C."/>
            <person name="Guy L."/>
            <person name="Ettema T.J."/>
        </authorList>
    </citation>
    <scope>NUCLEOTIDE SEQUENCE</scope>
</reference>
<proteinExistence type="predicted"/>
<gene>
    <name evidence="2" type="ORF">LCGC14_2650390</name>
</gene>
<feature type="non-terminal residue" evidence="2">
    <location>
        <position position="1"/>
    </location>
</feature>
<dbReference type="PANTHER" id="PTHR47515:SF1">
    <property type="entry name" value="BLR2054 PROTEIN"/>
    <property type="match status" value="1"/>
</dbReference>
<evidence type="ECO:0000259" key="1">
    <source>
        <dbReference type="Pfam" id="PF13683"/>
    </source>
</evidence>
<dbReference type="SUPFAM" id="SSF53098">
    <property type="entry name" value="Ribonuclease H-like"/>
    <property type="match status" value="1"/>
</dbReference>
<dbReference type="InterPro" id="IPR001584">
    <property type="entry name" value="Integrase_cat-core"/>
</dbReference>
<protein>
    <recommendedName>
        <fullName evidence="1">Integrase catalytic domain-containing protein</fullName>
    </recommendedName>
</protein>